<protein>
    <recommendedName>
        <fullName evidence="7">GOST seven transmembrane domain-containing protein</fullName>
    </recommendedName>
</protein>
<evidence type="ECO:0000256" key="2">
    <source>
        <dbReference type="ARBA" id="ARBA00022692"/>
    </source>
</evidence>
<dbReference type="GO" id="GO:0016020">
    <property type="term" value="C:membrane"/>
    <property type="evidence" value="ECO:0007669"/>
    <property type="project" value="UniProtKB-SubCell"/>
</dbReference>
<dbReference type="PANTHER" id="PTHR21229:SF2">
    <property type="entry name" value="RE59932P"/>
    <property type="match status" value="1"/>
</dbReference>
<evidence type="ECO:0000313" key="8">
    <source>
        <dbReference type="EMBL" id="CAD7696568.1"/>
    </source>
</evidence>
<dbReference type="EMBL" id="CAJHUC010000505">
    <property type="protein sequence ID" value="CAD7696568.1"/>
    <property type="molecule type" value="Genomic_DNA"/>
</dbReference>
<feature type="transmembrane region" description="Helical" evidence="6">
    <location>
        <begin position="260"/>
        <end position="280"/>
    </location>
</feature>
<evidence type="ECO:0000256" key="3">
    <source>
        <dbReference type="ARBA" id="ARBA00022729"/>
    </source>
</evidence>
<feature type="transmembrane region" description="Helical" evidence="6">
    <location>
        <begin position="489"/>
        <end position="511"/>
    </location>
</feature>
<dbReference type="AlphaFoldDB" id="A0A8S1ISN7"/>
<keyword evidence="4 6" id="KW-1133">Transmembrane helix</keyword>
<feature type="transmembrane region" description="Helical" evidence="6">
    <location>
        <begin position="301"/>
        <end position="319"/>
    </location>
</feature>
<comment type="caution">
    <text evidence="8">The sequence shown here is derived from an EMBL/GenBank/DDBJ whole genome shotgun (WGS) entry which is preliminary data.</text>
</comment>
<reference evidence="8" key="1">
    <citation type="submission" date="2020-12" db="EMBL/GenBank/DDBJ databases">
        <authorList>
            <person name="Iha C."/>
        </authorList>
    </citation>
    <scope>NUCLEOTIDE SEQUENCE</scope>
</reference>
<feature type="transmembrane region" description="Helical" evidence="6">
    <location>
        <begin position="227"/>
        <end position="248"/>
    </location>
</feature>
<organism evidence="8 9">
    <name type="scientific">Ostreobium quekettii</name>
    <dbReference type="NCBI Taxonomy" id="121088"/>
    <lineage>
        <taxon>Eukaryota</taxon>
        <taxon>Viridiplantae</taxon>
        <taxon>Chlorophyta</taxon>
        <taxon>core chlorophytes</taxon>
        <taxon>Ulvophyceae</taxon>
        <taxon>TCBD clade</taxon>
        <taxon>Bryopsidales</taxon>
        <taxon>Ostreobineae</taxon>
        <taxon>Ostreobiaceae</taxon>
        <taxon>Ostreobium</taxon>
    </lineage>
</organism>
<dbReference type="PANTHER" id="PTHR21229">
    <property type="entry name" value="LUNG SEVEN TRANSMEMBRANE RECEPTOR"/>
    <property type="match status" value="1"/>
</dbReference>
<evidence type="ECO:0000256" key="4">
    <source>
        <dbReference type="ARBA" id="ARBA00022989"/>
    </source>
</evidence>
<evidence type="ECO:0000313" key="9">
    <source>
        <dbReference type="Proteomes" id="UP000708148"/>
    </source>
</evidence>
<feature type="transmembrane region" description="Helical" evidence="6">
    <location>
        <begin position="416"/>
        <end position="442"/>
    </location>
</feature>
<feature type="transmembrane region" description="Helical" evidence="6">
    <location>
        <begin position="334"/>
        <end position="351"/>
    </location>
</feature>
<proteinExistence type="predicted"/>
<sequence>MGTAGPTKPRTGITAAVAAVLFGFLLASARGAITRRVVSRDTRRLIFLEKPFGFGSDGRVDVEIRNFEARGPVRVPILGDVYVCIVPADEASILGRLEMGCEQGGGDPSCGWEQEQVRCIPLFNFSSPEVLSEVERRGGAVFSANEESVDPGQGTLLYVNWGPDLLMVSFDISMSMYNRDSSGGRHYLGVGEAKLPVAYLVISVMFLLLARWWSLMCQNKKCNIHRIHRLMLGVAILKALTSATRAGMMHNVNCTGLASIWATAFHFCSSTHSIALVAVLMLLRAGWTHSTACLSLQHKEILLVACLMQGVASVAAIVVEENSPIRMTWMNWGGLYWIMDIGSFLTLLRALPPFMPDDAFSGFMKPVNAIREPINAILRRPMIYRLIWALSFCWLSIAILYFRSAMAVMVVVDPTLLFAVLVPFAAGLPIVGSLSGAVWLYLRLATVHEDASCRSRVVRWTVFSFAIAAHFYFTRALVCFLHYVSVEHYWLYSTMGDVVSIIFYMAVGYLFRPMSSDSFQKLPLAAA</sequence>
<keyword evidence="3" id="KW-0732">Signal</keyword>
<comment type="subcellular location">
    <subcellularLocation>
        <location evidence="1">Membrane</location>
        <topology evidence="1">Multi-pass membrane protein</topology>
    </subcellularLocation>
</comment>
<accession>A0A8S1ISN7</accession>
<keyword evidence="5 6" id="KW-0472">Membrane</keyword>
<gene>
    <name evidence="8" type="ORF">OSTQU699_LOCUS1929</name>
</gene>
<dbReference type="Proteomes" id="UP000708148">
    <property type="component" value="Unassembled WGS sequence"/>
</dbReference>
<feature type="transmembrane region" description="Helical" evidence="6">
    <location>
        <begin position="386"/>
        <end position="404"/>
    </location>
</feature>
<feature type="domain" description="GOST seven transmembrane" evidence="7">
    <location>
        <begin position="198"/>
        <end position="345"/>
    </location>
</feature>
<dbReference type="Pfam" id="PF06814">
    <property type="entry name" value="GOST_TM"/>
    <property type="match status" value="1"/>
</dbReference>
<dbReference type="InterPro" id="IPR053937">
    <property type="entry name" value="GOST_TM"/>
</dbReference>
<keyword evidence="9" id="KW-1185">Reference proteome</keyword>
<feature type="transmembrane region" description="Helical" evidence="6">
    <location>
        <begin position="197"/>
        <end position="215"/>
    </location>
</feature>
<keyword evidence="2 6" id="KW-0812">Transmembrane</keyword>
<evidence type="ECO:0000256" key="6">
    <source>
        <dbReference type="SAM" id="Phobius"/>
    </source>
</evidence>
<name>A0A8S1ISN7_9CHLO</name>
<evidence type="ECO:0000259" key="7">
    <source>
        <dbReference type="Pfam" id="PF06814"/>
    </source>
</evidence>
<evidence type="ECO:0000256" key="1">
    <source>
        <dbReference type="ARBA" id="ARBA00004141"/>
    </source>
</evidence>
<feature type="transmembrane region" description="Helical" evidence="6">
    <location>
        <begin position="462"/>
        <end position="483"/>
    </location>
</feature>
<dbReference type="InterPro" id="IPR009637">
    <property type="entry name" value="GPR107/GPR108-like"/>
</dbReference>
<evidence type="ECO:0000256" key="5">
    <source>
        <dbReference type="ARBA" id="ARBA00023136"/>
    </source>
</evidence>
<dbReference type="GO" id="GO:0005794">
    <property type="term" value="C:Golgi apparatus"/>
    <property type="evidence" value="ECO:0007669"/>
    <property type="project" value="TreeGrafter"/>
</dbReference>